<organism evidence="1 2">
    <name type="scientific">Luteolibacter rhizosphaerae</name>
    <dbReference type="NCBI Taxonomy" id="2989719"/>
    <lineage>
        <taxon>Bacteria</taxon>
        <taxon>Pseudomonadati</taxon>
        <taxon>Verrucomicrobiota</taxon>
        <taxon>Verrucomicrobiia</taxon>
        <taxon>Verrucomicrobiales</taxon>
        <taxon>Verrucomicrobiaceae</taxon>
        <taxon>Luteolibacter</taxon>
    </lineage>
</organism>
<protein>
    <submittedName>
        <fullName evidence="1">Uncharacterized protein</fullName>
    </submittedName>
</protein>
<evidence type="ECO:0000313" key="2">
    <source>
        <dbReference type="Proteomes" id="UP001165653"/>
    </source>
</evidence>
<keyword evidence="2" id="KW-1185">Reference proteome</keyword>
<comment type="caution">
    <text evidence="1">The sequence shown here is derived from an EMBL/GenBank/DDBJ whole genome shotgun (WGS) entry which is preliminary data.</text>
</comment>
<dbReference type="RefSeq" id="WP_264510131.1">
    <property type="nucleotide sequence ID" value="NZ_JAPDDR010000001.1"/>
</dbReference>
<gene>
    <name evidence="1" type="ORF">OJ996_00715</name>
</gene>
<accession>A0ABT3FXU6</accession>
<dbReference type="Proteomes" id="UP001165653">
    <property type="component" value="Unassembled WGS sequence"/>
</dbReference>
<reference evidence="1" key="1">
    <citation type="submission" date="2022-10" db="EMBL/GenBank/DDBJ databases">
        <title>Luteolibacter sp. GHJ8, whole genome shotgun sequencing project.</title>
        <authorList>
            <person name="Zhao G."/>
            <person name="Shen L."/>
        </authorList>
    </citation>
    <scope>NUCLEOTIDE SEQUENCE</scope>
    <source>
        <strain evidence="1">GHJ8</strain>
    </source>
</reference>
<dbReference type="EMBL" id="JAPDDR010000001">
    <property type="protein sequence ID" value="MCW1912074.1"/>
    <property type="molecule type" value="Genomic_DNA"/>
</dbReference>
<proteinExistence type="predicted"/>
<evidence type="ECO:0000313" key="1">
    <source>
        <dbReference type="EMBL" id="MCW1912074.1"/>
    </source>
</evidence>
<name>A0ABT3FXU6_9BACT</name>
<sequence length="40" mass="4267">MKRILTHAFALLVGVALAASLPRLIHPQARADSENPGDES</sequence>